<keyword evidence="4" id="KW-1185">Reference proteome</keyword>
<dbReference type="AlphaFoldDB" id="A0A2W5WNE4"/>
<evidence type="ECO:0008006" key="5">
    <source>
        <dbReference type="Google" id="ProtNLM"/>
    </source>
</evidence>
<feature type="coiled-coil region" evidence="1">
    <location>
        <begin position="61"/>
        <end position="156"/>
    </location>
</feature>
<feature type="region of interest" description="Disordered" evidence="2">
    <location>
        <begin position="162"/>
        <end position="183"/>
    </location>
</feature>
<gene>
    <name evidence="3" type="ORF">DNL40_12635</name>
</gene>
<sequence length="183" mass="20169">MTKAEQETGTLSPSALIDVLEELAALVEDARPVFMSSDVRVERDAVLGLVDELRHGLPSAVERADETLEQARAELEDARRQSEEIIATARQRAMELVEREQVVAQAKARAADIVAEAQREADKLKVDADEYCDRRLAAFEDDLEALTAQVRAGRARLAERLEDAEGRAGWGEDESGRAQERGA</sequence>
<comment type="caution">
    <text evidence="3">The sequence shown here is derived from an EMBL/GenBank/DDBJ whole genome shotgun (WGS) entry which is preliminary data.</text>
</comment>
<reference evidence="3 4" key="1">
    <citation type="submission" date="2018-06" db="EMBL/GenBank/DDBJ databases">
        <title>Whole genome sequencing of a novel hydrocarbon degrading bacterial strain, PW21 isolated from oil contaminated produced water sample.</title>
        <authorList>
            <person name="Nagkirti P."/>
            <person name="Shaikh A."/>
            <person name="Gowdaman V."/>
            <person name="Engineer A.E."/>
            <person name="Dagar S."/>
            <person name="Dhakephalkar P.K."/>
        </authorList>
    </citation>
    <scope>NUCLEOTIDE SEQUENCE [LARGE SCALE GENOMIC DNA]</scope>
    <source>
        <strain evidence="3 4">PW21</strain>
    </source>
</reference>
<keyword evidence="1" id="KW-0175">Coiled coil</keyword>
<proteinExistence type="predicted"/>
<evidence type="ECO:0000256" key="1">
    <source>
        <dbReference type="SAM" id="Coils"/>
    </source>
</evidence>
<organism evidence="3 4">
    <name type="scientific">Xylanimonas oleitrophica</name>
    <dbReference type="NCBI Taxonomy" id="2607479"/>
    <lineage>
        <taxon>Bacteria</taxon>
        <taxon>Bacillati</taxon>
        <taxon>Actinomycetota</taxon>
        <taxon>Actinomycetes</taxon>
        <taxon>Micrococcales</taxon>
        <taxon>Promicromonosporaceae</taxon>
        <taxon>Xylanimonas</taxon>
    </lineage>
</organism>
<name>A0A2W5WNE4_9MICO</name>
<feature type="compositionally biased region" description="Basic and acidic residues" evidence="2">
    <location>
        <begin position="174"/>
        <end position="183"/>
    </location>
</feature>
<evidence type="ECO:0000313" key="4">
    <source>
        <dbReference type="Proteomes" id="UP000248783"/>
    </source>
</evidence>
<dbReference type="EMBL" id="QKWH01000011">
    <property type="protein sequence ID" value="PZR52273.1"/>
    <property type="molecule type" value="Genomic_DNA"/>
</dbReference>
<evidence type="ECO:0000256" key="2">
    <source>
        <dbReference type="SAM" id="MobiDB-lite"/>
    </source>
</evidence>
<accession>A0A2W5WNE4</accession>
<dbReference type="RefSeq" id="WP_111251617.1">
    <property type="nucleotide sequence ID" value="NZ_QKWH01000011.1"/>
</dbReference>
<protein>
    <recommendedName>
        <fullName evidence="5">ATPase</fullName>
    </recommendedName>
</protein>
<dbReference type="Proteomes" id="UP000248783">
    <property type="component" value="Unassembled WGS sequence"/>
</dbReference>
<evidence type="ECO:0000313" key="3">
    <source>
        <dbReference type="EMBL" id="PZR52273.1"/>
    </source>
</evidence>